<evidence type="ECO:0000313" key="3">
    <source>
        <dbReference type="Proteomes" id="UP000077552"/>
    </source>
</evidence>
<dbReference type="AlphaFoldDB" id="A0A1A9LF77"/>
<feature type="transmembrane region" description="Helical" evidence="1">
    <location>
        <begin position="44"/>
        <end position="61"/>
    </location>
</feature>
<dbReference type="Proteomes" id="UP000077552">
    <property type="component" value="Unassembled WGS sequence"/>
</dbReference>
<dbReference type="OrthoDB" id="1437108at2"/>
<gene>
    <name evidence="2" type="ORF">A7A78_03650</name>
</gene>
<dbReference type="STRING" id="1385699.A7A78_03650"/>
<name>A0A1A9LF77_9FLAO</name>
<sequence length="129" mass="15014">MKKMFYFGRVNAKIKAKLFRFSFLLNAFIFFIGGLSFLEEGKNALAILQFVTALFNLFMLLKKLSPKKRITLNYIILILNILVAASVAFDYYFMGKEKIKYLWFFAAIMYTVALIVHIRKQRSSEGNTV</sequence>
<feature type="transmembrane region" description="Helical" evidence="1">
    <location>
        <begin position="73"/>
        <end position="93"/>
    </location>
</feature>
<comment type="caution">
    <text evidence="2">The sequence shown here is derived from an EMBL/GenBank/DDBJ whole genome shotgun (WGS) entry which is preliminary data.</text>
</comment>
<feature type="transmembrane region" description="Helical" evidence="1">
    <location>
        <begin position="21"/>
        <end position="38"/>
    </location>
</feature>
<evidence type="ECO:0000313" key="2">
    <source>
        <dbReference type="EMBL" id="OAD91586.1"/>
    </source>
</evidence>
<keyword evidence="1" id="KW-1133">Transmembrane helix</keyword>
<keyword evidence="1" id="KW-0812">Transmembrane</keyword>
<feature type="transmembrane region" description="Helical" evidence="1">
    <location>
        <begin position="99"/>
        <end position="118"/>
    </location>
</feature>
<dbReference type="RefSeq" id="WP_068761760.1">
    <property type="nucleotide sequence ID" value="NZ_LXIE01000012.1"/>
</dbReference>
<keyword evidence="3" id="KW-1185">Reference proteome</keyword>
<proteinExistence type="predicted"/>
<keyword evidence="1" id="KW-0472">Membrane</keyword>
<protein>
    <submittedName>
        <fullName evidence="2">Uncharacterized protein</fullName>
    </submittedName>
</protein>
<accession>A0A1A9LF77</accession>
<reference evidence="2 3" key="1">
    <citation type="submission" date="2016-05" db="EMBL/GenBank/DDBJ databases">
        <title>Genome sequencing of Vitellibacter soesokkakensis RSSK-12.</title>
        <authorList>
            <person name="Thevarajoo S."/>
            <person name="Selvaratnam C."/>
            <person name="Goh K.M."/>
            <person name="Chan K.-G."/>
            <person name="Chong C.S."/>
        </authorList>
    </citation>
    <scope>NUCLEOTIDE SEQUENCE [LARGE SCALE GENOMIC DNA]</scope>
    <source>
        <strain evidence="2 3">RSSK-12</strain>
    </source>
</reference>
<dbReference type="EMBL" id="LXIE01000012">
    <property type="protein sequence ID" value="OAD91586.1"/>
    <property type="molecule type" value="Genomic_DNA"/>
</dbReference>
<organism evidence="2 3">
    <name type="scientific">Aequorivita soesokkakensis</name>
    <dbReference type="NCBI Taxonomy" id="1385699"/>
    <lineage>
        <taxon>Bacteria</taxon>
        <taxon>Pseudomonadati</taxon>
        <taxon>Bacteroidota</taxon>
        <taxon>Flavobacteriia</taxon>
        <taxon>Flavobacteriales</taxon>
        <taxon>Flavobacteriaceae</taxon>
        <taxon>Aequorivita</taxon>
    </lineage>
</organism>
<evidence type="ECO:0000256" key="1">
    <source>
        <dbReference type="SAM" id="Phobius"/>
    </source>
</evidence>